<name>K1VFY5_TRIAC</name>
<comment type="caution">
    <text evidence="3">The sequence shown here is derived from an EMBL/GenBank/DDBJ whole genome shotgun (WGS) entry which is preliminary data.</text>
</comment>
<dbReference type="EMBL" id="AMBO01000400">
    <property type="protein sequence ID" value="EKC97986.1"/>
    <property type="molecule type" value="Genomic_DNA"/>
</dbReference>
<feature type="region of interest" description="Disordered" evidence="1">
    <location>
        <begin position="412"/>
        <end position="575"/>
    </location>
</feature>
<dbReference type="Proteomes" id="UP000006757">
    <property type="component" value="Unassembled WGS sequence"/>
</dbReference>
<sequence length="575" mass="63833">MRNSAFVAQIWFLAAELILSILLLGATGTYIAFRPQLWSPFNGLAAYSGLTVLYTATYLTVLCVTQISWFTSMVADAFFQGILCAGGPVCLGFAINMTLEEMQSLDKVNINAAVVIFLGLALALIQWFHLWIKVILVLAKCGGSWTVWKQSFCNLMDRNQPRDILDDFTIVNPIHDNGKRLSETEPIYGDAFDEPGIETPPRVSTSTVGEKDWIRSKYSINDKSPASTAPALAYDPFPCTTMDFDVPVVEASKPGSPIYTLPASHASHRYSNENLSALPSDENLPSARYAPDSRRQSTTSFDSRISGEYTRPSFDIYRSHSGNSYRLVDASRPPSLDLYRVDHSAPQPVRPARTPSLQAQRPAFDIYQEYQEEDGSDERASSTLYEPTSSIYDPSPVAHYNQAAFSQTAASYEPYDPTQSSRYAEPPSSVYDYSTPYDQPSPYDQPAPSAPRYTSPSPRYEQPATPRGTRSAHGHGARPRSSNMSRPKSYHGHSHPPVARSKSYVGNSYENPPPPARSKSYGHNRAPEQQPRAPPPVRRHSQDDSGRRWSQSSYSSLPRVPSMLRHSEVSDSAVE</sequence>
<dbReference type="HOGENOM" id="CLU_475020_0_0_1"/>
<keyword evidence="2" id="KW-0812">Transmembrane</keyword>
<feature type="transmembrane region" description="Helical" evidence="2">
    <location>
        <begin position="45"/>
        <end position="71"/>
    </location>
</feature>
<protein>
    <submittedName>
        <fullName evidence="3">Uncharacterized protein</fullName>
    </submittedName>
</protein>
<gene>
    <name evidence="3" type="ORF">A1Q2_07783</name>
</gene>
<evidence type="ECO:0000256" key="1">
    <source>
        <dbReference type="SAM" id="MobiDB-lite"/>
    </source>
</evidence>
<keyword evidence="2" id="KW-0472">Membrane</keyword>
<organism evidence="3 4">
    <name type="scientific">Trichosporon asahii var. asahii (strain CBS 8904)</name>
    <name type="common">Yeast</name>
    <dbReference type="NCBI Taxonomy" id="1220162"/>
    <lineage>
        <taxon>Eukaryota</taxon>
        <taxon>Fungi</taxon>
        <taxon>Dikarya</taxon>
        <taxon>Basidiomycota</taxon>
        <taxon>Agaricomycotina</taxon>
        <taxon>Tremellomycetes</taxon>
        <taxon>Trichosporonales</taxon>
        <taxon>Trichosporonaceae</taxon>
        <taxon>Trichosporon</taxon>
    </lineage>
</organism>
<keyword evidence="4" id="KW-1185">Reference proteome</keyword>
<feature type="compositionally biased region" description="Polar residues" evidence="1">
    <location>
        <begin position="381"/>
        <end position="392"/>
    </location>
</feature>
<evidence type="ECO:0000313" key="4">
    <source>
        <dbReference type="Proteomes" id="UP000006757"/>
    </source>
</evidence>
<keyword evidence="2" id="KW-1133">Transmembrane helix</keyword>
<accession>K1VFY5</accession>
<feature type="transmembrane region" description="Helical" evidence="2">
    <location>
        <begin position="77"/>
        <end position="99"/>
    </location>
</feature>
<dbReference type="AlphaFoldDB" id="K1VFY5"/>
<proteinExistence type="predicted"/>
<feature type="region of interest" description="Disordered" evidence="1">
    <location>
        <begin position="275"/>
        <end position="306"/>
    </location>
</feature>
<feature type="transmembrane region" description="Helical" evidence="2">
    <location>
        <begin position="111"/>
        <end position="132"/>
    </location>
</feature>
<feature type="transmembrane region" description="Helical" evidence="2">
    <location>
        <begin position="6"/>
        <end position="33"/>
    </location>
</feature>
<feature type="region of interest" description="Disordered" evidence="1">
    <location>
        <begin position="338"/>
        <end position="396"/>
    </location>
</feature>
<reference evidence="3 4" key="1">
    <citation type="journal article" date="2012" name="Eukaryot. Cell">
        <title>Genome sequence of the Trichosporon asahii environmental strain CBS 8904.</title>
        <authorList>
            <person name="Yang R.Y."/>
            <person name="Li H.T."/>
            <person name="Zhu H."/>
            <person name="Zhou G.P."/>
            <person name="Wang M."/>
            <person name="Wang L."/>
        </authorList>
    </citation>
    <scope>NUCLEOTIDE SEQUENCE [LARGE SCALE GENOMIC DNA]</scope>
    <source>
        <strain evidence="3 4">CBS 8904</strain>
    </source>
</reference>
<feature type="compositionally biased region" description="Low complexity" evidence="1">
    <location>
        <begin position="548"/>
        <end position="559"/>
    </location>
</feature>
<evidence type="ECO:0000313" key="3">
    <source>
        <dbReference type="EMBL" id="EKC97986.1"/>
    </source>
</evidence>
<evidence type="ECO:0000256" key="2">
    <source>
        <dbReference type="SAM" id="Phobius"/>
    </source>
</evidence>
<dbReference type="STRING" id="1220162.K1VFY5"/>
<dbReference type="InParanoid" id="K1VFY5"/>